<feature type="domain" description="Thioredoxin-like fold" evidence="3">
    <location>
        <begin position="140"/>
        <end position="291"/>
    </location>
</feature>
<dbReference type="EMBL" id="VKKG01000001">
    <property type="protein sequence ID" value="TRY19634.1"/>
    <property type="molecule type" value="Genomic_DNA"/>
</dbReference>
<keyword evidence="5" id="KW-1185">Reference proteome</keyword>
<evidence type="ECO:0000256" key="2">
    <source>
        <dbReference type="SAM" id="Phobius"/>
    </source>
</evidence>
<sequence length="318" mass="35012">MMEAIVPVGAGNHFGLPRVVTGGAGYLFGQLSCRGCAEPWRTRYGRAARNRNENMANNSGLSKRAALRQQQELEERRKRNSRILGFSLGGIGLVVIVILAIVIVQTLGQNREQTASQQTPPNATEGFGIEIVSQDAEPAEDAPHVVVYEDFQCPACAAREEAYGPAFHELIDRGEITLEIRYATFMEINAMNDSSTNSSMAAAAADAVGKFREYHSHVYSQQSSNGAGYSDQQLRVDFPAAVGIEGEDLTKFQELYDSKAFAEFVKNSNEMFNEEQIGSTPTYLVGDQRLEFFDQDTQEVLIQPTPDDILRAIEETIG</sequence>
<proteinExistence type="predicted"/>
<dbReference type="Pfam" id="PF13462">
    <property type="entry name" value="Thioredoxin_4"/>
    <property type="match status" value="1"/>
</dbReference>
<comment type="caution">
    <text evidence="4">The sequence shown here is derived from an EMBL/GenBank/DDBJ whole genome shotgun (WGS) entry which is preliminary data.</text>
</comment>
<gene>
    <name evidence="4" type="ORF">FOJ82_01695</name>
</gene>
<dbReference type="InterPro" id="IPR012336">
    <property type="entry name" value="Thioredoxin-like_fold"/>
</dbReference>
<dbReference type="SUPFAM" id="SSF52833">
    <property type="entry name" value="Thioredoxin-like"/>
    <property type="match status" value="1"/>
</dbReference>
<dbReference type="AlphaFoldDB" id="A0A553K4K9"/>
<evidence type="ECO:0000256" key="1">
    <source>
        <dbReference type="SAM" id="MobiDB-lite"/>
    </source>
</evidence>
<evidence type="ECO:0000259" key="3">
    <source>
        <dbReference type="Pfam" id="PF13462"/>
    </source>
</evidence>
<reference evidence="4 5" key="1">
    <citation type="submission" date="2019-07" db="EMBL/GenBank/DDBJ databases">
        <authorList>
            <person name="Zhou L.-Y."/>
        </authorList>
    </citation>
    <scope>NUCLEOTIDE SEQUENCE [LARGE SCALE GENOMIC DNA]</scope>
    <source>
        <strain evidence="4 5">YIM 101269</strain>
    </source>
</reference>
<feature type="region of interest" description="Disordered" evidence="1">
    <location>
        <begin position="52"/>
        <end position="72"/>
    </location>
</feature>
<evidence type="ECO:0000313" key="5">
    <source>
        <dbReference type="Proteomes" id="UP000317638"/>
    </source>
</evidence>
<dbReference type="Gene3D" id="3.40.30.10">
    <property type="entry name" value="Glutaredoxin"/>
    <property type="match status" value="1"/>
</dbReference>
<dbReference type="InterPro" id="IPR036249">
    <property type="entry name" value="Thioredoxin-like_sf"/>
</dbReference>
<keyword evidence="2" id="KW-1133">Transmembrane helix</keyword>
<keyword evidence="2" id="KW-0472">Membrane</keyword>
<name>A0A553K4K9_9ACTN</name>
<organism evidence="4 5">
    <name type="scientific">Tessaracoccus rhinocerotis</name>
    <dbReference type="NCBI Taxonomy" id="1689449"/>
    <lineage>
        <taxon>Bacteria</taxon>
        <taxon>Bacillati</taxon>
        <taxon>Actinomycetota</taxon>
        <taxon>Actinomycetes</taxon>
        <taxon>Propionibacteriales</taxon>
        <taxon>Propionibacteriaceae</taxon>
        <taxon>Tessaracoccus</taxon>
    </lineage>
</organism>
<keyword evidence="2" id="KW-0812">Transmembrane</keyword>
<evidence type="ECO:0000313" key="4">
    <source>
        <dbReference type="EMBL" id="TRY19634.1"/>
    </source>
</evidence>
<feature type="transmembrane region" description="Helical" evidence="2">
    <location>
        <begin position="83"/>
        <end position="104"/>
    </location>
</feature>
<dbReference type="OrthoDB" id="117402at2"/>
<dbReference type="Proteomes" id="UP000317638">
    <property type="component" value="Unassembled WGS sequence"/>
</dbReference>
<accession>A0A553K4K9</accession>
<protein>
    <submittedName>
        <fullName evidence="4">Thioredoxin</fullName>
    </submittedName>
</protein>